<dbReference type="GeneID" id="34518492"/>
<dbReference type="PANTHER" id="PTHR21368">
    <property type="entry name" value="50S RIBOSOMAL PROTEIN L9"/>
    <property type="match status" value="1"/>
</dbReference>
<comment type="similarity">
    <text evidence="1">Belongs to the bacterial ribosomal protein bL9 family.</text>
</comment>
<protein>
    <recommendedName>
        <fullName evidence="4">Ribosomal protein L9 domain-containing protein</fullName>
    </recommendedName>
</protein>
<reference evidence="5" key="2">
    <citation type="submission" date="2014-02" db="EMBL/GenBank/DDBJ databases">
        <title>Complete DNA sequence of /Kuraishia capsulata/ illustrates novel genomic features among budding yeasts (/Saccharomycotina/).</title>
        <authorList>
            <person name="Morales L."/>
            <person name="Noel B."/>
            <person name="Porcel B."/>
            <person name="Marcet-Houben M."/>
            <person name="Hullo M-F."/>
            <person name="Sacerdot C."/>
            <person name="Tekaia F."/>
            <person name="Leh-Louis V."/>
            <person name="Despons L."/>
            <person name="Khanna V."/>
            <person name="Aury J-M."/>
            <person name="Barbe V."/>
            <person name="Couloux A."/>
            <person name="Labadie K."/>
            <person name="Pelletier E."/>
            <person name="Souciet J-L."/>
            <person name="Boekhout T."/>
            <person name="Gabaldon T."/>
            <person name="Wincker P."/>
            <person name="Dujon B."/>
        </authorList>
    </citation>
    <scope>NUCLEOTIDE SEQUENCE</scope>
    <source>
        <strain evidence="5">CBS 1993</strain>
    </source>
</reference>
<reference evidence="5" key="1">
    <citation type="submission" date="2013-12" db="EMBL/GenBank/DDBJ databases">
        <authorList>
            <person name="Genoscope - CEA"/>
        </authorList>
    </citation>
    <scope>NUCLEOTIDE SEQUENCE</scope>
    <source>
        <strain evidence="5">CBS 1993</strain>
    </source>
</reference>
<name>W6MTJ5_9ASCO</name>
<dbReference type="InterPro" id="IPR020070">
    <property type="entry name" value="Ribosomal_bL9_N"/>
</dbReference>
<dbReference type="GO" id="GO:0005840">
    <property type="term" value="C:ribosome"/>
    <property type="evidence" value="ECO:0007669"/>
    <property type="project" value="UniProtKB-KW"/>
</dbReference>
<dbReference type="InterPro" id="IPR009027">
    <property type="entry name" value="Ribosomal_bL9/RNase_H1_N"/>
</dbReference>
<keyword evidence="6" id="KW-1185">Reference proteome</keyword>
<dbReference type="OrthoDB" id="5555409at2759"/>
<keyword evidence="3" id="KW-0687">Ribonucleoprotein</keyword>
<evidence type="ECO:0000313" key="6">
    <source>
        <dbReference type="Proteomes" id="UP000019384"/>
    </source>
</evidence>
<dbReference type="EMBL" id="HG793125">
    <property type="protein sequence ID" value="CDK25090.1"/>
    <property type="molecule type" value="Genomic_DNA"/>
</dbReference>
<dbReference type="GO" id="GO:1990904">
    <property type="term" value="C:ribonucleoprotein complex"/>
    <property type="evidence" value="ECO:0007669"/>
    <property type="project" value="UniProtKB-KW"/>
</dbReference>
<proteinExistence type="inferred from homology"/>
<dbReference type="Proteomes" id="UP000019384">
    <property type="component" value="Unassembled WGS sequence"/>
</dbReference>
<sequence>MEFLGRRTFLAFTQVRTLKTVRKPKRIEVQLLKDFKNIGKRGEVLSVMPCLMTNKLYKNNGAAYILKGQKPPIPVYTKVEKTATVKAVKPKIKVLQEPAKQAPKVKKFSLEELTGISTEFDYSSKTEQSTESLVDQIRELPSTLFFKVSKAEEAFSLEQISEKIYQFMGHKIPVDAMTLSKVLENEKLEKVDQIASLGRYSLTVKIGSSKPITRVISVSKELETS</sequence>
<dbReference type="STRING" id="1382522.W6MTJ5"/>
<evidence type="ECO:0000259" key="4">
    <source>
        <dbReference type="Pfam" id="PF01281"/>
    </source>
</evidence>
<evidence type="ECO:0000256" key="1">
    <source>
        <dbReference type="ARBA" id="ARBA00010605"/>
    </source>
</evidence>
<accession>W6MTJ5</accession>
<evidence type="ECO:0000256" key="2">
    <source>
        <dbReference type="ARBA" id="ARBA00022980"/>
    </source>
</evidence>
<dbReference type="GO" id="GO:0003735">
    <property type="term" value="F:structural constituent of ribosome"/>
    <property type="evidence" value="ECO:0007669"/>
    <property type="project" value="InterPro"/>
</dbReference>
<dbReference type="AlphaFoldDB" id="W6MTJ5"/>
<dbReference type="GO" id="GO:0006412">
    <property type="term" value="P:translation"/>
    <property type="evidence" value="ECO:0007669"/>
    <property type="project" value="InterPro"/>
</dbReference>
<dbReference type="HOGENOM" id="CLU_076668_0_0_1"/>
<dbReference type="InterPro" id="IPR036935">
    <property type="entry name" value="Ribosomal_bL9_N_sf"/>
</dbReference>
<dbReference type="RefSeq" id="XP_022457104.1">
    <property type="nucleotide sequence ID" value="XM_022605657.1"/>
</dbReference>
<organism evidence="5 6">
    <name type="scientific">Kuraishia capsulata CBS 1993</name>
    <dbReference type="NCBI Taxonomy" id="1382522"/>
    <lineage>
        <taxon>Eukaryota</taxon>
        <taxon>Fungi</taxon>
        <taxon>Dikarya</taxon>
        <taxon>Ascomycota</taxon>
        <taxon>Saccharomycotina</taxon>
        <taxon>Pichiomycetes</taxon>
        <taxon>Pichiales</taxon>
        <taxon>Pichiaceae</taxon>
        <taxon>Kuraishia</taxon>
    </lineage>
</organism>
<dbReference type="InterPro" id="IPR000244">
    <property type="entry name" value="Ribosomal_bL9"/>
</dbReference>
<feature type="domain" description="Ribosomal protein L9" evidence="4">
    <location>
        <begin position="27"/>
        <end position="65"/>
    </location>
</feature>
<dbReference type="Pfam" id="PF01281">
    <property type="entry name" value="Ribosomal_L9_N"/>
    <property type="match status" value="1"/>
</dbReference>
<evidence type="ECO:0000313" key="5">
    <source>
        <dbReference type="EMBL" id="CDK25090.1"/>
    </source>
</evidence>
<dbReference type="Gene3D" id="3.40.5.10">
    <property type="entry name" value="Ribosomal protein L9, N-terminal domain"/>
    <property type="match status" value="1"/>
</dbReference>
<gene>
    <name evidence="5" type="ORF">KUCA_T00001057001</name>
</gene>
<dbReference type="SUPFAM" id="SSF55658">
    <property type="entry name" value="L9 N-domain-like"/>
    <property type="match status" value="1"/>
</dbReference>
<keyword evidence="2" id="KW-0689">Ribosomal protein</keyword>
<evidence type="ECO:0000256" key="3">
    <source>
        <dbReference type="ARBA" id="ARBA00023274"/>
    </source>
</evidence>